<gene>
    <name evidence="1" type="ORF">ACFQO6_09380</name>
</gene>
<dbReference type="RefSeq" id="WP_255891744.1">
    <property type="nucleotide sequence ID" value="NZ_JAFMZM010000005.1"/>
</dbReference>
<keyword evidence="2" id="KW-1185">Reference proteome</keyword>
<organism evidence="1 2">
    <name type="scientific">Nocardioides astragali</name>
    <dbReference type="NCBI Taxonomy" id="1776736"/>
    <lineage>
        <taxon>Bacteria</taxon>
        <taxon>Bacillati</taxon>
        <taxon>Actinomycetota</taxon>
        <taxon>Actinomycetes</taxon>
        <taxon>Propionibacteriales</taxon>
        <taxon>Nocardioidaceae</taxon>
        <taxon>Nocardioides</taxon>
    </lineage>
</organism>
<reference evidence="2" key="1">
    <citation type="journal article" date="2019" name="Int. J. Syst. Evol. Microbiol.">
        <title>The Global Catalogue of Microorganisms (GCM) 10K type strain sequencing project: providing services to taxonomists for standard genome sequencing and annotation.</title>
        <authorList>
            <consortium name="The Broad Institute Genomics Platform"/>
            <consortium name="The Broad Institute Genome Sequencing Center for Infectious Disease"/>
            <person name="Wu L."/>
            <person name="Ma J."/>
        </authorList>
    </citation>
    <scope>NUCLEOTIDE SEQUENCE [LARGE SCALE GENOMIC DNA]</scope>
    <source>
        <strain evidence="2">FCH27</strain>
    </source>
</reference>
<dbReference type="Proteomes" id="UP001596524">
    <property type="component" value="Unassembled WGS sequence"/>
</dbReference>
<accession>A0ABW2MZM5</accession>
<protein>
    <submittedName>
        <fullName evidence="1">Uncharacterized protein</fullName>
    </submittedName>
</protein>
<evidence type="ECO:0000313" key="2">
    <source>
        <dbReference type="Proteomes" id="UP001596524"/>
    </source>
</evidence>
<sequence length="73" mass="8060">MCLDSDGSARPPGTLFVFDPQAGQDPFEPERFFPDLAELVSTVVTAYESGAVPPVDTWIEPEDLPPDVRRLVR</sequence>
<comment type="caution">
    <text evidence="1">The sequence shown here is derived from an EMBL/GenBank/DDBJ whole genome shotgun (WGS) entry which is preliminary data.</text>
</comment>
<evidence type="ECO:0000313" key="1">
    <source>
        <dbReference type="EMBL" id="MFC7360479.1"/>
    </source>
</evidence>
<proteinExistence type="predicted"/>
<name>A0ABW2MZM5_9ACTN</name>
<dbReference type="EMBL" id="JBHTCH010000012">
    <property type="protein sequence ID" value="MFC7360479.1"/>
    <property type="molecule type" value="Genomic_DNA"/>
</dbReference>